<dbReference type="RefSeq" id="XP_001027324.2">
    <property type="nucleotide sequence ID" value="XM_001027324.2"/>
</dbReference>
<dbReference type="GO" id="GO:0005874">
    <property type="term" value="C:microtubule"/>
    <property type="evidence" value="ECO:0007669"/>
    <property type="project" value="TreeGrafter"/>
</dbReference>
<keyword evidence="1" id="KW-0547">Nucleotide-binding</keyword>
<dbReference type="GeneID" id="7824731"/>
<dbReference type="SUPFAM" id="SSF52540">
    <property type="entry name" value="P-loop containing nucleoside triphosphate hydrolases"/>
    <property type="match status" value="1"/>
</dbReference>
<keyword evidence="2" id="KW-0175">Coiled coil</keyword>
<dbReference type="InterPro" id="IPR001752">
    <property type="entry name" value="Kinesin_motor_dom"/>
</dbReference>
<dbReference type="Proteomes" id="UP000009168">
    <property type="component" value="Unassembled WGS sequence"/>
</dbReference>
<dbReference type="STRING" id="312017.I7MB09"/>
<proteinExistence type="inferred from homology"/>
<dbReference type="PROSITE" id="PS50067">
    <property type="entry name" value="KINESIN_MOTOR_2"/>
    <property type="match status" value="1"/>
</dbReference>
<dbReference type="AlphaFoldDB" id="I7MB09"/>
<accession>I7MB09</accession>
<feature type="compositionally biased region" description="Polar residues" evidence="3">
    <location>
        <begin position="58"/>
        <end position="80"/>
    </location>
</feature>
<evidence type="ECO:0000256" key="3">
    <source>
        <dbReference type="SAM" id="MobiDB-lite"/>
    </source>
</evidence>
<evidence type="ECO:0000259" key="4">
    <source>
        <dbReference type="PROSITE" id="PS50067"/>
    </source>
</evidence>
<dbReference type="GO" id="GO:0003777">
    <property type="term" value="F:microtubule motor activity"/>
    <property type="evidence" value="ECO:0007669"/>
    <property type="project" value="InterPro"/>
</dbReference>
<dbReference type="GO" id="GO:0008017">
    <property type="term" value="F:microtubule binding"/>
    <property type="evidence" value="ECO:0007669"/>
    <property type="project" value="InterPro"/>
</dbReference>
<dbReference type="GO" id="GO:0016887">
    <property type="term" value="F:ATP hydrolysis activity"/>
    <property type="evidence" value="ECO:0007669"/>
    <property type="project" value="TreeGrafter"/>
</dbReference>
<dbReference type="GO" id="GO:0007018">
    <property type="term" value="P:microtubule-based movement"/>
    <property type="evidence" value="ECO:0007669"/>
    <property type="project" value="InterPro"/>
</dbReference>
<feature type="region of interest" description="Disordered" evidence="3">
    <location>
        <begin position="48"/>
        <end position="80"/>
    </location>
</feature>
<keyword evidence="6" id="KW-1185">Reference proteome</keyword>
<dbReference type="PANTHER" id="PTHR24115">
    <property type="entry name" value="KINESIN-RELATED"/>
    <property type="match status" value="1"/>
</dbReference>
<protein>
    <submittedName>
        <fullName evidence="5">Kinesin motor catalytic domain protein</fullName>
    </submittedName>
</protein>
<comment type="similarity">
    <text evidence="1">Belongs to the TRAFAC class myosin-kinesin ATPase superfamily. Kinesin family.</text>
</comment>
<dbReference type="OrthoDB" id="3176171at2759"/>
<feature type="binding site" evidence="1">
    <location>
        <begin position="618"/>
        <end position="625"/>
    </location>
    <ligand>
        <name>ATP</name>
        <dbReference type="ChEBI" id="CHEBI:30616"/>
    </ligand>
</feature>
<dbReference type="GO" id="GO:0005871">
    <property type="term" value="C:kinesin complex"/>
    <property type="evidence" value="ECO:0007669"/>
    <property type="project" value="TreeGrafter"/>
</dbReference>
<evidence type="ECO:0000256" key="1">
    <source>
        <dbReference type="PROSITE-ProRule" id="PRU00283"/>
    </source>
</evidence>
<dbReference type="eggNOG" id="KOG0239">
    <property type="taxonomic scope" value="Eukaryota"/>
</dbReference>
<feature type="compositionally biased region" description="Polar residues" evidence="3">
    <location>
        <begin position="204"/>
        <end position="224"/>
    </location>
</feature>
<dbReference type="Pfam" id="PF00225">
    <property type="entry name" value="Kinesin"/>
    <property type="match status" value="1"/>
</dbReference>
<organism evidence="5 6">
    <name type="scientific">Tetrahymena thermophila (strain SB210)</name>
    <dbReference type="NCBI Taxonomy" id="312017"/>
    <lineage>
        <taxon>Eukaryota</taxon>
        <taxon>Sar</taxon>
        <taxon>Alveolata</taxon>
        <taxon>Ciliophora</taxon>
        <taxon>Intramacronucleata</taxon>
        <taxon>Oligohymenophorea</taxon>
        <taxon>Hymenostomatida</taxon>
        <taxon>Tetrahymenina</taxon>
        <taxon>Tetrahymenidae</taxon>
        <taxon>Tetrahymena</taxon>
    </lineage>
</organism>
<dbReference type="Gene3D" id="3.40.850.10">
    <property type="entry name" value="Kinesin motor domain"/>
    <property type="match status" value="1"/>
</dbReference>
<dbReference type="EMBL" id="GG662247">
    <property type="protein sequence ID" value="EAS07082.2"/>
    <property type="molecule type" value="Genomic_DNA"/>
</dbReference>
<dbReference type="SMART" id="SM00129">
    <property type="entry name" value="KISc"/>
    <property type="match status" value="1"/>
</dbReference>
<sequence>MFSKTKRFGESLITFEFANKKKISLPPSSQRVSKSPQKDQFSLNLQQDLQQQRESKRSNYTKQPQSPYSQRLSKSPTLKSSCKRINEEDIEAKYSTNKNRISINSVQINMNSSAISAKKEKNQTDYINYENQHIYSSGLKPNNFTSRDNSLIIKKNLEGQRNILVDQNLQEGEKKLFQEENISQNGQNYEGRNNQKQNEEKSLNRLSQNRKNETSVDNPFNKLTNDDFFQNKENIFYEQEEEGSLQQKEIQKHNKTLKKFKDLRYKQKFQRQSFLDSTQDQDQLYQTLIESLGQHDNQSSKDLKSIFEKEKLNTTKTESQNDTKQQINKAIINQQDQGEFSIINIPFKQKKDETINSKQQKNQLLQDLTICIDYQNYSKLPNDQSNIQNTYNDYQKNFQTNNEDNLTILQQKLQEQKSKIINLEELVEQKDEKIKNLEKEIFQLKTYYECKDKHQQNYLNNCLTNYLQLQADYENLKQSCDQNLNAQQAYLIQRQEQEQQLKLIQELKRQVIESEKIVEQQHEQIIQFRGNLRIFCRIKPVLDYEAEIKYREQIQSSLTIQINQRHKQVIELRQDENAKFFFDSVFDMNSTQEDVFNQTQPFIQCALNGDQIAIIAYGQTGSGKTYTMEGVYDKENVAINSQSGILPRTAAYLFKEKERVHIHRNLVFSVGVIEVYCEELRDLLQTDEKIQQKLEILQLNKRIKVVNQVFQVVKNAEELLSLIKKSSMNRITDKTAQNNRSSRSHCIYQIKIFENDQEKGGINIVDLAGSESFQATSNKRESSFINKSLTTLKRIITMLSDRQFLVQSKIPYRESKLTRLLQDSLGGNSKTLVFVTVCPLEENFVQTKESLKFISKATF</sequence>
<gene>
    <name evidence="5" type="ORF">TTHERM_00681890</name>
</gene>
<feature type="domain" description="Kinesin motor" evidence="4">
    <location>
        <begin position="531"/>
        <end position="859"/>
    </location>
</feature>
<evidence type="ECO:0000313" key="6">
    <source>
        <dbReference type="Proteomes" id="UP000009168"/>
    </source>
</evidence>
<dbReference type="GO" id="GO:0005524">
    <property type="term" value="F:ATP binding"/>
    <property type="evidence" value="ECO:0007669"/>
    <property type="project" value="UniProtKB-UniRule"/>
</dbReference>
<name>I7MB09_TETTS</name>
<dbReference type="InterPro" id="IPR027417">
    <property type="entry name" value="P-loop_NTPase"/>
</dbReference>
<feature type="region of interest" description="Disordered" evidence="3">
    <location>
        <begin position="179"/>
        <end position="224"/>
    </location>
</feature>
<dbReference type="KEGG" id="tet:TTHERM_00681890"/>
<feature type="compositionally biased region" description="Polar residues" evidence="3">
    <location>
        <begin position="180"/>
        <end position="196"/>
    </location>
</feature>
<evidence type="ECO:0000313" key="5">
    <source>
        <dbReference type="EMBL" id="EAS07082.2"/>
    </source>
</evidence>
<evidence type="ECO:0000256" key="2">
    <source>
        <dbReference type="SAM" id="Coils"/>
    </source>
</evidence>
<dbReference type="InParanoid" id="I7MB09"/>
<dbReference type="PRINTS" id="PR00380">
    <property type="entry name" value="KINESINHEAVY"/>
</dbReference>
<feature type="compositionally biased region" description="Polar residues" evidence="3">
    <location>
        <begin position="26"/>
        <end position="43"/>
    </location>
</feature>
<dbReference type="InterPro" id="IPR036961">
    <property type="entry name" value="Kinesin_motor_dom_sf"/>
</dbReference>
<dbReference type="InterPro" id="IPR027640">
    <property type="entry name" value="Kinesin-like_fam"/>
</dbReference>
<keyword evidence="1" id="KW-0505">Motor protein</keyword>
<feature type="coiled-coil region" evidence="2">
    <location>
        <begin position="406"/>
        <end position="524"/>
    </location>
</feature>
<keyword evidence="1" id="KW-0067">ATP-binding</keyword>
<feature type="region of interest" description="Disordered" evidence="3">
    <location>
        <begin position="24"/>
        <end position="43"/>
    </location>
</feature>
<reference evidence="6" key="1">
    <citation type="journal article" date="2006" name="PLoS Biol.">
        <title>Macronuclear genome sequence of the ciliate Tetrahymena thermophila, a model eukaryote.</title>
        <authorList>
            <person name="Eisen J.A."/>
            <person name="Coyne R.S."/>
            <person name="Wu M."/>
            <person name="Wu D."/>
            <person name="Thiagarajan M."/>
            <person name="Wortman J.R."/>
            <person name="Badger J.H."/>
            <person name="Ren Q."/>
            <person name="Amedeo P."/>
            <person name="Jones K.M."/>
            <person name="Tallon L.J."/>
            <person name="Delcher A.L."/>
            <person name="Salzberg S.L."/>
            <person name="Silva J.C."/>
            <person name="Haas B.J."/>
            <person name="Majoros W.H."/>
            <person name="Farzad M."/>
            <person name="Carlton J.M."/>
            <person name="Smith R.K. Jr."/>
            <person name="Garg J."/>
            <person name="Pearlman R.E."/>
            <person name="Karrer K.M."/>
            <person name="Sun L."/>
            <person name="Manning G."/>
            <person name="Elde N.C."/>
            <person name="Turkewitz A.P."/>
            <person name="Asai D.J."/>
            <person name="Wilkes D.E."/>
            <person name="Wang Y."/>
            <person name="Cai H."/>
            <person name="Collins K."/>
            <person name="Stewart B.A."/>
            <person name="Lee S.R."/>
            <person name="Wilamowska K."/>
            <person name="Weinberg Z."/>
            <person name="Ruzzo W.L."/>
            <person name="Wloga D."/>
            <person name="Gaertig J."/>
            <person name="Frankel J."/>
            <person name="Tsao C.-C."/>
            <person name="Gorovsky M.A."/>
            <person name="Keeling P.J."/>
            <person name="Waller R.F."/>
            <person name="Patron N.J."/>
            <person name="Cherry J.M."/>
            <person name="Stover N.A."/>
            <person name="Krieger C.J."/>
            <person name="del Toro C."/>
            <person name="Ryder H.F."/>
            <person name="Williamson S.C."/>
            <person name="Barbeau R.A."/>
            <person name="Hamilton E.P."/>
            <person name="Orias E."/>
        </authorList>
    </citation>
    <scope>NUCLEOTIDE SEQUENCE [LARGE SCALE GENOMIC DNA]</scope>
    <source>
        <strain evidence="6">SB210</strain>
    </source>
</reference>